<sequence>MSGPTFCCRATGAIDGRHFLSRPAAAEVENTTRPAAFCPRLFLCGKEKWDWSKKIQFATRTAVPFFVYISGLFFFRLTKKQEKDMGLCVCGPLTKDQTCCGRACALCAAHRLHGPMC</sequence>
<dbReference type="RefSeq" id="YP_009120511.1">
    <property type="nucleotide sequence ID" value="NC_026440.1"/>
</dbReference>
<reference evidence="2 3" key="1">
    <citation type="journal article" date="2015" name="Parasitol. Res.">
        <title>Viruses in close associations with free-living amoebae.</title>
        <authorList>
            <person name="Scheid P."/>
        </authorList>
    </citation>
    <scope>NUCLEOTIDE SEQUENCE [LARGE SCALE GENOMIC DNA]</scope>
    <source>
        <strain evidence="2">KlaHel</strain>
    </source>
</reference>
<keyword evidence="1" id="KW-0472">Membrane</keyword>
<name>A0A0B5JBA0_9VIRU</name>
<dbReference type="KEGG" id="vg:23463193"/>
<dbReference type="Proteomes" id="UP000202511">
    <property type="component" value="Segment"/>
</dbReference>
<protein>
    <submittedName>
        <fullName evidence="2">Uncharacterized protein</fullName>
    </submittedName>
</protein>
<accession>A0A0B5JBA0</accession>
<organism evidence="2 3">
    <name type="scientific">Pandoravirus inopinatum</name>
    <dbReference type="NCBI Taxonomy" id="1605721"/>
    <lineage>
        <taxon>Viruses</taxon>
        <taxon>Pandoravirus</taxon>
    </lineage>
</organism>
<evidence type="ECO:0000256" key="1">
    <source>
        <dbReference type="SAM" id="Phobius"/>
    </source>
</evidence>
<keyword evidence="1" id="KW-0812">Transmembrane</keyword>
<feature type="transmembrane region" description="Helical" evidence="1">
    <location>
        <begin position="57"/>
        <end position="75"/>
    </location>
</feature>
<proteinExistence type="predicted"/>
<keyword evidence="1" id="KW-1133">Transmembrane helix</keyword>
<dbReference type="GeneID" id="23463193"/>
<evidence type="ECO:0000313" key="2">
    <source>
        <dbReference type="EMBL" id="AJF98276.1"/>
    </source>
</evidence>
<dbReference type="EMBL" id="KP136319">
    <property type="protein sequence ID" value="AJF98276.1"/>
    <property type="molecule type" value="Genomic_DNA"/>
</dbReference>
<evidence type="ECO:0000313" key="3">
    <source>
        <dbReference type="Proteomes" id="UP000202511"/>
    </source>
</evidence>